<dbReference type="InterPro" id="IPR045522">
    <property type="entry name" value="DUF6474"/>
</dbReference>
<evidence type="ECO:0000256" key="2">
    <source>
        <dbReference type="SAM" id="MobiDB-lite"/>
    </source>
</evidence>
<dbReference type="Pfam" id="PF20079">
    <property type="entry name" value="DUF6474"/>
    <property type="match status" value="1"/>
</dbReference>
<dbReference type="AlphaFoldDB" id="A0A370GY18"/>
<sequence length="216" mass="23704">MGLFTKRKRRPDRKAEAKALKHKAAVEAKLGARNERKRDRAEARNQRDVAKQQIATLKAEEKAAQKAAEKAERDLFSAGQVKKYLGVARVLVPVLAPLAYRAATFIRGQVDTRRAHRLGIGLDQLTDFSGHGAKLQARIANAESALTEIEGKADRSADGQETGKFVSATRDRLESLTAAVRTAEQMPPQRRRAVHGSISHELSGIEADVLARLGVR</sequence>
<evidence type="ECO:0000256" key="1">
    <source>
        <dbReference type="SAM" id="Coils"/>
    </source>
</evidence>
<keyword evidence="4" id="KW-1185">Reference proteome</keyword>
<dbReference type="RefSeq" id="WP_068025676.1">
    <property type="nucleotide sequence ID" value="NZ_QQAZ01000008.1"/>
</dbReference>
<dbReference type="Proteomes" id="UP000255355">
    <property type="component" value="Unassembled WGS sequence"/>
</dbReference>
<feature type="compositionally biased region" description="Basic residues" evidence="2">
    <location>
        <begin position="1"/>
        <end position="12"/>
    </location>
</feature>
<reference evidence="3 4" key="1">
    <citation type="submission" date="2018-07" db="EMBL/GenBank/DDBJ databases">
        <title>Genomic Encyclopedia of Type Strains, Phase IV (KMG-IV): sequencing the most valuable type-strain genomes for metagenomic binning, comparative biology and taxonomic classification.</title>
        <authorList>
            <person name="Goeker M."/>
        </authorList>
    </citation>
    <scope>NUCLEOTIDE SEQUENCE [LARGE SCALE GENOMIC DNA]</scope>
    <source>
        <strain evidence="3 4">DSM 44952</strain>
    </source>
</reference>
<dbReference type="OrthoDB" id="4374070at2"/>
<proteinExistence type="predicted"/>
<accession>A0A370GY18</accession>
<comment type="caution">
    <text evidence="3">The sequence shown here is derived from an EMBL/GenBank/DDBJ whole genome shotgun (WGS) entry which is preliminary data.</text>
</comment>
<protein>
    <submittedName>
        <fullName evidence="3">Uncharacterized protein</fullName>
    </submittedName>
</protein>
<dbReference type="EMBL" id="QQAZ01000008">
    <property type="protein sequence ID" value="RDI48379.1"/>
    <property type="molecule type" value="Genomic_DNA"/>
</dbReference>
<organism evidence="3 4">
    <name type="scientific">Nocardia mexicana</name>
    <dbReference type="NCBI Taxonomy" id="279262"/>
    <lineage>
        <taxon>Bacteria</taxon>
        <taxon>Bacillati</taxon>
        <taxon>Actinomycetota</taxon>
        <taxon>Actinomycetes</taxon>
        <taxon>Mycobacteriales</taxon>
        <taxon>Nocardiaceae</taxon>
        <taxon>Nocardia</taxon>
    </lineage>
</organism>
<evidence type="ECO:0000313" key="4">
    <source>
        <dbReference type="Proteomes" id="UP000255355"/>
    </source>
</evidence>
<feature type="compositionally biased region" description="Basic and acidic residues" evidence="2">
    <location>
        <begin position="13"/>
        <end position="50"/>
    </location>
</feature>
<feature type="coiled-coil region" evidence="1">
    <location>
        <begin position="132"/>
        <end position="186"/>
    </location>
</feature>
<gene>
    <name evidence="3" type="ORF">DFR68_108211</name>
</gene>
<feature type="region of interest" description="Disordered" evidence="2">
    <location>
        <begin position="1"/>
        <end position="50"/>
    </location>
</feature>
<name>A0A370GY18_9NOCA</name>
<dbReference type="STRING" id="1210089.GCA_001613165_05491"/>
<evidence type="ECO:0000313" key="3">
    <source>
        <dbReference type="EMBL" id="RDI48379.1"/>
    </source>
</evidence>
<keyword evidence="1" id="KW-0175">Coiled coil</keyword>